<evidence type="ECO:0000313" key="5">
    <source>
        <dbReference type="EMBL" id="GAA1209718.1"/>
    </source>
</evidence>
<proteinExistence type="predicted"/>
<dbReference type="PANTHER" id="PTHR32479">
    <property type="entry name" value="GLYCOLATE OXIDASE IRON-SULFUR SUBUNIT"/>
    <property type="match status" value="1"/>
</dbReference>
<keyword evidence="6" id="KW-1185">Reference proteome</keyword>
<dbReference type="RefSeq" id="WP_372493595.1">
    <property type="nucleotide sequence ID" value="NZ_JAMTCH010000006.1"/>
</dbReference>
<gene>
    <name evidence="5" type="ORF">GCM10009675_32640</name>
</gene>
<feature type="domain" description="4Fe-4S ferredoxin-type" evidence="4">
    <location>
        <begin position="66"/>
        <end position="97"/>
    </location>
</feature>
<dbReference type="Pfam" id="PF13183">
    <property type="entry name" value="Fer4_8"/>
    <property type="match status" value="1"/>
</dbReference>
<dbReference type="EMBL" id="BAAALM010000012">
    <property type="protein sequence ID" value="GAA1209718.1"/>
    <property type="molecule type" value="Genomic_DNA"/>
</dbReference>
<keyword evidence="1" id="KW-0479">Metal-binding</keyword>
<reference evidence="5 6" key="1">
    <citation type="journal article" date="2019" name="Int. J. Syst. Evol. Microbiol.">
        <title>The Global Catalogue of Microorganisms (GCM) 10K type strain sequencing project: providing services to taxonomists for standard genome sequencing and annotation.</title>
        <authorList>
            <consortium name="The Broad Institute Genomics Platform"/>
            <consortium name="The Broad Institute Genome Sequencing Center for Infectious Disease"/>
            <person name="Wu L."/>
            <person name="Ma J."/>
        </authorList>
    </citation>
    <scope>NUCLEOTIDE SEQUENCE [LARGE SCALE GENOMIC DNA]</scope>
    <source>
        <strain evidence="5 6">JCM 13022</strain>
    </source>
</reference>
<comment type="caution">
    <text evidence="5">The sequence shown here is derived from an EMBL/GenBank/DDBJ whole genome shotgun (WGS) entry which is preliminary data.</text>
</comment>
<dbReference type="InterPro" id="IPR017896">
    <property type="entry name" value="4Fe4S_Fe-S-bd"/>
</dbReference>
<evidence type="ECO:0000256" key="2">
    <source>
        <dbReference type="ARBA" id="ARBA00023004"/>
    </source>
</evidence>
<organism evidence="5 6">
    <name type="scientific">Prauserella alba</name>
    <dbReference type="NCBI Taxonomy" id="176898"/>
    <lineage>
        <taxon>Bacteria</taxon>
        <taxon>Bacillati</taxon>
        <taxon>Actinomycetota</taxon>
        <taxon>Actinomycetes</taxon>
        <taxon>Pseudonocardiales</taxon>
        <taxon>Pseudonocardiaceae</taxon>
        <taxon>Prauserella</taxon>
    </lineage>
</organism>
<evidence type="ECO:0000259" key="4">
    <source>
        <dbReference type="PROSITE" id="PS51379"/>
    </source>
</evidence>
<keyword evidence="2" id="KW-0408">Iron</keyword>
<evidence type="ECO:0000313" key="6">
    <source>
        <dbReference type="Proteomes" id="UP001500467"/>
    </source>
</evidence>
<sequence>MHAFSRDGGSFTSAVNRCVGVGACRSDVGAVCPSFHVSGDEVHSTRGRARVLAEMLRGQSISDGWKSTEVCDALDMCLSCKACVSECPVNVDMATYKSEFLHYHYRRGVRGFFGKNRRPRAHFTMG</sequence>
<accession>A0ABN1VG44</accession>
<dbReference type="Proteomes" id="UP001500467">
    <property type="component" value="Unassembled WGS sequence"/>
</dbReference>
<dbReference type="PROSITE" id="PS00198">
    <property type="entry name" value="4FE4S_FER_1"/>
    <property type="match status" value="1"/>
</dbReference>
<name>A0ABN1VG44_9PSEU</name>
<dbReference type="Gene3D" id="1.10.1060.10">
    <property type="entry name" value="Alpha-helical ferredoxin"/>
    <property type="match status" value="1"/>
</dbReference>
<keyword evidence="3" id="KW-0411">Iron-sulfur</keyword>
<evidence type="ECO:0000256" key="1">
    <source>
        <dbReference type="ARBA" id="ARBA00022723"/>
    </source>
</evidence>
<dbReference type="InterPro" id="IPR017900">
    <property type="entry name" value="4Fe4S_Fe_S_CS"/>
</dbReference>
<dbReference type="InterPro" id="IPR009051">
    <property type="entry name" value="Helical_ferredxn"/>
</dbReference>
<protein>
    <recommendedName>
        <fullName evidence="4">4Fe-4S ferredoxin-type domain-containing protein</fullName>
    </recommendedName>
</protein>
<dbReference type="PANTHER" id="PTHR32479:SF19">
    <property type="entry name" value="ANAEROBIC GLYCEROL-3-PHOSPHATE DEHYDROGENASE SUBUNIT C"/>
    <property type="match status" value="1"/>
</dbReference>
<dbReference type="SUPFAM" id="SSF46548">
    <property type="entry name" value="alpha-helical ferredoxin"/>
    <property type="match status" value="1"/>
</dbReference>
<dbReference type="PROSITE" id="PS51379">
    <property type="entry name" value="4FE4S_FER_2"/>
    <property type="match status" value="1"/>
</dbReference>
<evidence type="ECO:0000256" key="3">
    <source>
        <dbReference type="ARBA" id="ARBA00023014"/>
    </source>
</evidence>